<evidence type="ECO:0000313" key="2">
    <source>
        <dbReference type="Proteomes" id="UP001323617"/>
    </source>
</evidence>
<accession>A0ABR0IQB7</accession>
<protein>
    <submittedName>
        <fullName evidence="1">Uncharacterized protein</fullName>
    </submittedName>
</protein>
<proteinExistence type="predicted"/>
<keyword evidence="2" id="KW-1185">Reference proteome</keyword>
<dbReference type="GeneID" id="87960534"/>
<gene>
    <name evidence="1" type="ORF">QC764_0020380</name>
</gene>
<name>A0ABR0IQB7_9PEZI</name>
<dbReference type="RefSeq" id="XP_062806029.1">
    <property type="nucleotide sequence ID" value="XM_062940055.1"/>
</dbReference>
<sequence length="29" mass="3063">MPESGRSIPPPLSVSSILGLNFKAISNYS</sequence>
<dbReference type="Proteomes" id="UP001323617">
    <property type="component" value="Unassembled WGS sequence"/>
</dbReference>
<organism evidence="1 2">
    <name type="scientific">Podospora pseudoanserina</name>
    <dbReference type="NCBI Taxonomy" id="2609844"/>
    <lineage>
        <taxon>Eukaryota</taxon>
        <taxon>Fungi</taxon>
        <taxon>Dikarya</taxon>
        <taxon>Ascomycota</taxon>
        <taxon>Pezizomycotina</taxon>
        <taxon>Sordariomycetes</taxon>
        <taxon>Sordariomycetidae</taxon>
        <taxon>Sordariales</taxon>
        <taxon>Podosporaceae</taxon>
        <taxon>Podospora</taxon>
    </lineage>
</organism>
<evidence type="ECO:0000313" key="1">
    <source>
        <dbReference type="EMBL" id="KAK4682559.1"/>
    </source>
</evidence>
<comment type="caution">
    <text evidence="1">The sequence shown here is derived from an EMBL/GenBank/DDBJ whole genome shotgun (WGS) entry which is preliminary data.</text>
</comment>
<reference evidence="1 2" key="1">
    <citation type="journal article" date="2023" name="bioRxiv">
        <title>High-quality genome assemblies of four members of thePodospora anserinaspecies complex.</title>
        <authorList>
            <person name="Ament-Velasquez S.L."/>
            <person name="Vogan A.A."/>
            <person name="Wallerman O."/>
            <person name="Hartmann F."/>
            <person name="Gautier V."/>
            <person name="Silar P."/>
            <person name="Giraud T."/>
            <person name="Johannesson H."/>
        </authorList>
    </citation>
    <scope>NUCLEOTIDE SEQUENCE [LARGE SCALE GENOMIC DNA]</scope>
    <source>
        <strain evidence="1 2">CBS 124.78</strain>
    </source>
</reference>
<dbReference type="EMBL" id="JAFFHC010000001">
    <property type="protein sequence ID" value="KAK4682559.1"/>
    <property type="molecule type" value="Genomic_DNA"/>
</dbReference>